<evidence type="ECO:0000256" key="7">
    <source>
        <dbReference type="SAM" id="SignalP"/>
    </source>
</evidence>
<feature type="compositionally biased region" description="Basic and acidic residues" evidence="5">
    <location>
        <begin position="463"/>
        <end position="473"/>
    </location>
</feature>
<feature type="signal peptide" evidence="7">
    <location>
        <begin position="1"/>
        <end position="26"/>
    </location>
</feature>
<dbReference type="Pfam" id="PF12833">
    <property type="entry name" value="HTH_18"/>
    <property type="match status" value="1"/>
</dbReference>
<keyword evidence="1" id="KW-0805">Transcription regulation</keyword>
<protein>
    <submittedName>
        <fullName evidence="8">AraC family transcriptional regulator</fullName>
    </submittedName>
</protein>
<keyword evidence="4" id="KW-0175">Coiled coil</keyword>
<dbReference type="InterPro" id="IPR011990">
    <property type="entry name" value="TPR-like_helical_dom_sf"/>
</dbReference>
<comment type="caution">
    <text evidence="8">The sequence shown here is derived from an EMBL/GenBank/DDBJ whole genome shotgun (WGS) entry which is preliminary data.</text>
</comment>
<keyword evidence="6" id="KW-1133">Transmembrane helix</keyword>
<keyword evidence="2" id="KW-0238">DNA-binding</keyword>
<dbReference type="Proteomes" id="UP000283616">
    <property type="component" value="Unassembled WGS sequence"/>
</dbReference>
<dbReference type="SUPFAM" id="SSF48452">
    <property type="entry name" value="TPR-like"/>
    <property type="match status" value="2"/>
</dbReference>
<evidence type="ECO:0000313" key="9">
    <source>
        <dbReference type="Proteomes" id="UP000283616"/>
    </source>
</evidence>
<evidence type="ECO:0000256" key="5">
    <source>
        <dbReference type="SAM" id="MobiDB-lite"/>
    </source>
</evidence>
<dbReference type="EMBL" id="QROV01000008">
    <property type="protein sequence ID" value="RHL60516.1"/>
    <property type="molecule type" value="Genomic_DNA"/>
</dbReference>
<gene>
    <name evidence="8" type="ORF">DW011_08665</name>
</gene>
<dbReference type="AlphaFoldDB" id="A0A1H7W9W4"/>
<keyword evidence="3" id="KW-0804">Transcription</keyword>
<dbReference type="SMART" id="SM00342">
    <property type="entry name" value="HTH_ARAC"/>
    <property type="match status" value="1"/>
</dbReference>
<dbReference type="Pfam" id="PF13181">
    <property type="entry name" value="TPR_8"/>
    <property type="match status" value="1"/>
</dbReference>
<evidence type="ECO:0000256" key="1">
    <source>
        <dbReference type="ARBA" id="ARBA00023015"/>
    </source>
</evidence>
<feature type="compositionally biased region" description="Acidic residues" evidence="5">
    <location>
        <begin position="474"/>
        <end position="483"/>
    </location>
</feature>
<dbReference type="InterPro" id="IPR018060">
    <property type="entry name" value="HTH_AraC"/>
</dbReference>
<proteinExistence type="predicted"/>
<dbReference type="Gene3D" id="1.25.40.10">
    <property type="entry name" value="Tetratricopeptide repeat domain"/>
    <property type="match status" value="2"/>
</dbReference>
<dbReference type="PANTHER" id="PTHR43280">
    <property type="entry name" value="ARAC-FAMILY TRANSCRIPTIONAL REGULATOR"/>
    <property type="match status" value="1"/>
</dbReference>
<keyword evidence="6" id="KW-0472">Membrane</keyword>
<feature type="transmembrane region" description="Helical" evidence="6">
    <location>
        <begin position="386"/>
        <end position="403"/>
    </location>
</feature>
<evidence type="ECO:0000256" key="4">
    <source>
        <dbReference type="SAM" id="Coils"/>
    </source>
</evidence>
<organism evidence="8 9">
    <name type="scientific">Bacteroides thetaiotaomicron</name>
    <dbReference type="NCBI Taxonomy" id="818"/>
    <lineage>
        <taxon>Bacteria</taxon>
        <taxon>Pseudomonadati</taxon>
        <taxon>Bacteroidota</taxon>
        <taxon>Bacteroidia</taxon>
        <taxon>Bacteroidales</taxon>
        <taxon>Bacteroidaceae</taxon>
        <taxon>Bacteroides</taxon>
    </lineage>
</organism>
<dbReference type="PROSITE" id="PS01124">
    <property type="entry name" value="HTH_ARAC_FAMILY_2"/>
    <property type="match status" value="1"/>
</dbReference>
<keyword evidence="6" id="KW-0812">Transmembrane</keyword>
<evidence type="ECO:0000256" key="2">
    <source>
        <dbReference type="ARBA" id="ARBA00023125"/>
    </source>
</evidence>
<feature type="region of interest" description="Disordered" evidence="5">
    <location>
        <begin position="462"/>
        <end position="486"/>
    </location>
</feature>
<name>A0A1H7W9W4_BACT4</name>
<sequence length="621" mass="72482">MNYPYRIFVFMWLIVAVGLHATHTHAANTSLPNSLLTDDYVYEYTFSDFDKAVQIMKELRKRDTYSQYRLDVTEGDLYFNTGRYLQALKYYKRVMESDTVRGSDKEYMEQVHRMISCYDCLHDEAKKANYVRLLLQKAEQCGNKEMKSIALFNMGKMIYYQEDKPRGYEMIKEAISLMKQTDYKYKYDNLRYNYNSLFIMQQRDKRYEDALQTLEELEKVVTEATNGEPGIGNLAEKERKTLYAHRAVVFSRLGRIREADEAYRAWEAIGEAYTKDDYLIIPYLMDRKRYDKVIEMYTPHEVFLYANKDTVNYHMMTVKRSLAKAYEGKGNYKQASRYYEALAILTDSLKAREQQSSAIELATVYETHEREAELHEQTERVKIRNVMLLSSGVVLVILLVLFVKNVQYTRTVREKNVGMAHTIQELLVYRDNLYRTEEELAAQKAENVRLLKAASPASIAVVDKQEDTEREGTEQECEQEESEEVSRIGNVANTEGAGNTGNTAAVSDKELEENAALFCKLDRMVTTERLFTQKDFSREGLMKCIRVDKNRLARILKQNVHTDATEYTNNKRMEYAVVILKEHPEYNIATVAEMCGVSVSSFNRTFKGKYKMTPNDYKRIK</sequence>
<dbReference type="Gene3D" id="1.10.10.60">
    <property type="entry name" value="Homeodomain-like"/>
    <property type="match status" value="1"/>
</dbReference>
<dbReference type="PANTHER" id="PTHR43280:SF34">
    <property type="entry name" value="ARAC-FAMILY TRANSCRIPTIONAL REGULATOR"/>
    <property type="match status" value="1"/>
</dbReference>
<evidence type="ECO:0000256" key="6">
    <source>
        <dbReference type="SAM" id="Phobius"/>
    </source>
</evidence>
<dbReference type="GO" id="GO:0043565">
    <property type="term" value="F:sequence-specific DNA binding"/>
    <property type="evidence" value="ECO:0007669"/>
    <property type="project" value="InterPro"/>
</dbReference>
<accession>A0A1H7W9W4</accession>
<keyword evidence="7" id="KW-0732">Signal</keyword>
<dbReference type="InterPro" id="IPR009057">
    <property type="entry name" value="Homeodomain-like_sf"/>
</dbReference>
<dbReference type="SUPFAM" id="SSF46689">
    <property type="entry name" value="Homeodomain-like"/>
    <property type="match status" value="1"/>
</dbReference>
<dbReference type="InterPro" id="IPR019734">
    <property type="entry name" value="TPR_rpt"/>
</dbReference>
<evidence type="ECO:0000313" key="8">
    <source>
        <dbReference type="EMBL" id="RHL60516.1"/>
    </source>
</evidence>
<dbReference type="RefSeq" id="WP_074859433.1">
    <property type="nucleotide sequence ID" value="NZ_CP134820.1"/>
</dbReference>
<reference evidence="8 9" key="1">
    <citation type="submission" date="2018-08" db="EMBL/GenBank/DDBJ databases">
        <title>A genome reference for cultivated species of the human gut microbiota.</title>
        <authorList>
            <person name="Zou Y."/>
            <person name="Xue W."/>
            <person name="Luo G."/>
        </authorList>
    </citation>
    <scope>NUCLEOTIDE SEQUENCE [LARGE SCALE GENOMIC DNA]</scope>
    <source>
        <strain evidence="8 9">AF37-12</strain>
    </source>
</reference>
<feature type="chain" id="PRO_5043949318" evidence="7">
    <location>
        <begin position="27"/>
        <end position="621"/>
    </location>
</feature>
<dbReference type="GO" id="GO:0003700">
    <property type="term" value="F:DNA-binding transcription factor activity"/>
    <property type="evidence" value="ECO:0007669"/>
    <property type="project" value="InterPro"/>
</dbReference>
<feature type="coiled-coil region" evidence="4">
    <location>
        <begin position="200"/>
        <end position="227"/>
    </location>
</feature>
<evidence type="ECO:0000256" key="3">
    <source>
        <dbReference type="ARBA" id="ARBA00023163"/>
    </source>
</evidence>